<dbReference type="AlphaFoldDB" id="A0A0L8IBN9"/>
<reference evidence="1" key="1">
    <citation type="submission" date="2015-07" db="EMBL/GenBank/DDBJ databases">
        <title>MeaNS - Measles Nucleotide Surveillance Program.</title>
        <authorList>
            <person name="Tran T."/>
            <person name="Druce J."/>
        </authorList>
    </citation>
    <scope>NUCLEOTIDE SEQUENCE</scope>
    <source>
        <strain evidence="1">UCB-OBI-ISO-001</strain>
        <tissue evidence="1">Gonad</tissue>
    </source>
</reference>
<evidence type="ECO:0000313" key="1">
    <source>
        <dbReference type="EMBL" id="KOF98923.1"/>
    </source>
</evidence>
<sequence>MNDAMLLSNSCRCNQYVCVCMHVCVYGKGEKFAHVYMSYLFTSVLKEIFFSSSYMIASHWLIYNLSFTILCYQHEQCSSLISFLFLSLLTPT</sequence>
<name>A0A0L8IBN9_OCTBM</name>
<protein>
    <submittedName>
        <fullName evidence="1">Uncharacterized protein</fullName>
    </submittedName>
</protein>
<dbReference type="EMBL" id="KQ416049">
    <property type="protein sequence ID" value="KOF98923.1"/>
    <property type="molecule type" value="Genomic_DNA"/>
</dbReference>
<organism evidence="1">
    <name type="scientific">Octopus bimaculoides</name>
    <name type="common">California two-spotted octopus</name>
    <dbReference type="NCBI Taxonomy" id="37653"/>
    <lineage>
        <taxon>Eukaryota</taxon>
        <taxon>Metazoa</taxon>
        <taxon>Spiralia</taxon>
        <taxon>Lophotrochozoa</taxon>
        <taxon>Mollusca</taxon>
        <taxon>Cephalopoda</taxon>
        <taxon>Coleoidea</taxon>
        <taxon>Octopodiformes</taxon>
        <taxon>Octopoda</taxon>
        <taxon>Incirrata</taxon>
        <taxon>Octopodidae</taxon>
        <taxon>Octopus</taxon>
    </lineage>
</organism>
<proteinExistence type="predicted"/>
<accession>A0A0L8IBN9</accession>
<gene>
    <name evidence="1" type="ORF">OCBIM_22021656mg</name>
</gene>